<dbReference type="HAMAP" id="MF_00337">
    <property type="entry name" value="Exonuc_7_S"/>
    <property type="match status" value="1"/>
</dbReference>
<dbReference type="Pfam" id="PF02609">
    <property type="entry name" value="Exonuc_VII_S"/>
    <property type="match status" value="1"/>
</dbReference>
<protein>
    <recommendedName>
        <fullName evidence="6">Exodeoxyribonuclease 7 small subunit</fullName>
        <ecNumber evidence="6">3.1.11.6</ecNumber>
    </recommendedName>
    <alternativeName>
        <fullName evidence="6">Exodeoxyribonuclease VII small subunit</fullName>
        <shortName evidence="6">Exonuclease VII small subunit</shortName>
    </alternativeName>
</protein>
<dbReference type="PANTHER" id="PTHR34137">
    <property type="entry name" value="EXODEOXYRIBONUCLEASE 7 SMALL SUBUNIT"/>
    <property type="match status" value="1"/>
</dbReference>
<proteinExistence type="inferred from homology"/>
<keyword evidence="3 6" id="KW-0540">Nuclease</keyword>
<dbReference type="PANTHER" id="PTHR34137:SF1">
    <property type="entry name" value="EXODEOXYRIBONUCLEASE 7 SMALL SUBUNIT"/>
    <property type="match status" value="1"/>
</dbReference>
<keyword evidence="5 6" id="KW-0269">Exonuclease</keyword>
<name>A0A363UK71_9GAMM</name>
<dbReference type="InterPro" id="IPR003761">
    <property type="entry name" value="Exonuc_VII_S"/>
</dbReference>
<dbReference type="GO" id="GO:0009318">
    <property type="term" value="C:exodeoxyribonuclease VII complex"/>
    <property type="evidence" value="ECO:0007669"/>
    <property type="project" value="UniProtKB-UniRule"/>
</dbReference>
<comment type="subcellular location">
    <subcellularLocation>
        <location evidence="6">Cytoplasm</location>
    </subcellularLocation>
</comment>
<dbReference type="AlphaFoldDB" id="A0A363UK71"/>
<evidence type="ECO:0000313" key="7">
    <source>
        <dbReference type="EMBL" id="PWN55804.1"/>
    </source>
</evidence>
<dbReference type="GO" id="GO:0006308">
    <property type="term" value="P:DNA catabolic process"/>
    <property type="evidence" value="ECO:0007669"/>
    <property type="project" value="UniProtKB-UniRule"/>
</dbReference>
<evidence type="ECO:0000313" key="8">
    <source>
        <dbReference type="Proteomes" id="UP000251800"/>
    </source>
</evidence>
<evidence type="ECO:0000256" key="4">
    <source>
        <dbReference type="ARBA" id="ARBA00022801"/>
    </source>
</evidence>
<dbReference type="SUPFAM" id="SSF116842">
    <property type="entry name" value="XseB-like"/>
    <property type="match status" value="1"/>
</dbReference>
<dbReference type="OrthoDB" id="9801128at2"/>
<dbReference type="NCBIfam" id="TIGR01280">
    <property type="entry name" value="xseB"/>
    <property type="match status" value="1"/>
</dbReference>
<evidence type="ECO:0000256" key="1">
    <source>
        <dbReference type="ARBA" id="ARBA00009998"/>
    </source>
</evidence>
<dbReference type="EC" id="3.1.11.6" evidence="6"/>
<evidence type="ECO:0000256" key="3">
    <source>
        <dbReference type="ARBA" id="ARBA00022722"/>
    </source>
</evidence>
<comment type="similarity">
    <text evidence="1 6">Belongs to the XseB family.</text>
</comment>
<evidence type="ECO:0000256" key="5">
    <source>
        <dbReference type="ARBA" id="ARBA00022839"/>
    </source>
</evidence>
<accession>A0A363UK71</accession>
<dbReference type="GO" id="GO:0005829">
    <property type="term" value="C:cytosol"/>
    <property type="evidence" value="ECO:0007669"/>
    <property type="project" value="TreeGrafter"/>
</dbReference>
<dbReference type="NCBIfam" id="NF002140">
    <property type="entry name" value="PRK00977.1-4"/>
    <property type="match status" value="1"/>
</dbReference>
<keyword evidence="4 6" id="KW-0378">Hydrolase</keyword>
<comment type="catalytic activity">
    <reaction evidence="6">
        <text>Exonucleolytic cleavage in either 5'- to 3'- or 3'- to 5'-direction to yield nucleoside 5'-phosphates.</text>
        <dbReference type="EC" id="3.1.11.6"/>
    </reaction>
</comment>
<comment type="subunit">
    <text evidence="6">Heterooligomer composed of large and small subunits.</text>
</comment>
<sequence length="83" mass="9114">MSQPDAPATVSLSDFETAVSELESIVEAMESGDLSLEQALQRFERGVTLVKSCQDAVRHAELRIRQLTEDGEETPLPDDEPTP</sequence>
<dbReference type="GO" id="GO:0008855">
    <property type="term" value="F:exodeoxyribonuclease VII activity"/>
    <property type="evidence" value="ECO:0007669"/>
    <property type="project" value="UniProtKB-UniRule"/>
</dbReference>
<evidence type="ECO:0000256" key="2">
    <source>
        <dbReference type="ARBA" id="ARBA00022490"/>
    </source>
</evidence>
<reference evidence="7 8" key="1">
    <citation type="submission" date="2018-05" db="EMBL/GenBank/DDBJ databases">
        <title>Abyssibacter profundi OUC007T gen. nov., sp. nov, a marine bacterium isolated from seawater of the Mariana Trench.</title>
        <authorList>
            <person name="Zhou S."/>
        </authorList>
    </citation>
    <scope>NUCLEOTIDE SEQUENCE [LARGE SCALE GENOMIC DNA]</scope>
    <source>
        <strain evidence="7 8">OUC007</strain>
    </source>
</reference>
<dbReference type="Gene3D" id="1.10.287.1040">
    <property type="entry name" value="Exonuclease VII, small subunit"/>
    <property type="match status" value="1"/>
</dbReference>
<dbReference type="InterPro" id="IPR037004">
    <property type="entry name" value="Exonuc_VII_ssu_sf"/>
</dbReference>
<evidence type="ECO:0000256" key="6">
    <source>
        <dbReference type="HAMAP-Rule" id="MF_00337"/>
    </source>
</evidence>
<organism evidence="7 8">
    <name type="scientific">Abyssibacter profundi</name>
    <dbReference type="NCBI Taxonomy" id="2182787"/>
    <lineage>
        <taxon>Bacteria</taxon>
        <taxon>Pseudomonadati</taxon>
        <taxon>Pseudomonadota</taxon>
        <taxon>Gammaproteobacteria</taxon>
        <taxon>Chromatiales</taxon>
        <taxon>Oceanococcaceae</taxon>
        <taxon>Abyssibacter</taxon>
    </lineage>
</organism>
<comment type="function">
    <text evidence="6">Bidirectionally degrades single-stranded DNA into large acid-insoluble oligonucleotides, which are then degraded further into small acid-soluble oligonucleotides.</text>
</comment>
<gene>
    <name evidence="6" type="primary">xseB</name>
    <name evidence="7" type="ORF">DEH80_10295</name>
</gene>
<keyword evidence="2 6" id="KW-0963">Cytoplasm</keyword>
<keyword evidence="8" id="KW-1185">Reference proteome</keyword>
<dbReference type="RefSeq" id="WP_109720416.1">
    <property type="nucleotide sequence ID" value="NZ_QEQK01000008.1"/>
</dbReference>
<dbReference type="Proteomes" id="UP000251800">
    <property type="component" value="Unassembled WGS sequence"/>
</dbReference>
<dbReference type="EMBL" id="QEQK01000008">
    <property type="protein sequence ID" value="PWN55804.1"/>
    <property type="molecule type" value="Genomic_DNA"/>
</dbReference>
<comment type="caution">
    <text evidence="7">The sequence shown here is derived from an EMBL/GenBank/DDBJ whole genome shotgun (WGS) entry which is preliminary data.</text>
</comment>